<gene>
    <name evidence="1" type="ORF">QWY20_06960</name>
</gene>
<evidence type="ECO:0000313" key="2">
    <source>
        <dbReference type="Proteomes" id="UP001336314"/>
    </source>
</evidence>
<sequence length="61" mass="6505">ASGSFKSAAVTASNGLVMERLRFYDLSSKPIHFDTQTDALTMVFIQGSSNGFGGELQSIFA</sequence>
<organism evidence="1 2">
    <name type="scientific">Alkalimonas cellulosilytica</name>
    <dbReference type="NCBI Taxonomy" id="3058395"/>
    <lineage>
        <taxon>Bacteria</taxon>
        <taxon>Pseudomonadati</taxon>
        <taxon>Pseudomonadota</taxon>
        <taxon>Gammaproteobacteria</taxon>
        <taxon>Alkalimonas</taxon>
    </lineage>
</organism>
<name>A0ABU7J5G7_9GAMM</name>
<evidence type="ECO:0000313" key="1">
    <source>
        <dbReference type="EMBL" id="MEE2001190.1"/>
    </source>
</evidence>
<proteinExistence type="predicted"/>
<accession>A0ABU7J5G7</accession>
<protein>
    <submittedName>
        <fullName evidence="1">Uncharacterized protein</fullName>
    </submittedName>
</protein>
<dbReference type="EMBL" id="JAUHLI010000006">
    <property type="protein sequence ID" value="MEE2001190.1"/>
    <property type="molecule type" value="Genomic_DNA"/>
</dbReference>
<dbReference type="RefSeq" id="WP_330128310.1">
    <property type="nucleotide sequence ID" value="NZ_JAUHLI010000006.1"/>
</dbReference>
<comment type="caution">
    <text evidence="1">The sequence shown here is derived from an EMBL/GenBank/DDBJ whole genome shotgun (WGS) entry which is preliminary data.</text>
</comment>
<feature type="non-terminal residue" evidence="1">
    <location>
        <position position="1"/>
    </location>
</feature>
<reference evidence="1 2" key="1">
    <citation type="submission" date="2023-07" db="EMBL/GenBank/DDBJ databases">
        <title>Alkalimonas sp., MEB108 novel, alkaliphilic bacterium isolated from Lonar Lake, India.</title>
        <authorList>
            <person name="Joshi A."/>
            <person name="Thite S."/>
        </authorList>
    </citation>
    <scope>NUCLEOTIDE SEQUENCE [LARGE SCALE GENOMIC DNA]</scope>
    <source>
        <strain evidence="1 2">MEB108</strain>
    </source>
</reference>
<keyword evidence="2" id="KW-1185">Reference proteome</keyword>
<dbReference type="Proteomes" id="UP001336314">
    <property type="component" value="Unassembled WGS sequence"/>
</dbReference>